<dbReference type="SUPFAM" id="SSF51735">
    <property type="entry name" value="NAD(P)-binding Rossmann-fold domains"/>
    <property type="match status" value="1"/>
</dbReference>
<accession>A0ABW5IUZ0</accession>
<evidence type="ECO:0000313" key="2">
    <source>
        <dbReference type="EMBL" id="MFD2517273.1"/>
    </source>
</evidence>
<comment type="caution">
    <text evidence="2">The sequence shown here is derived from an EMBL/GenBank/DDBJ whole genome shotgun (WGS) entry which is preliminary data.</text>
</comment>
<protein>
    <submittedName>
        <fullName evidence="2">NAD(P)H-binding protein</fullName>
    </submittedName>
</protein>
<evidence type="ECO:0000313" key="3">
    <source>
        <dbReference type="Proteomes" id="UP001597468"/>
    </source>
</evidence>
<dbReference type="InterPro" id="IPR016040">
    <property type="entry name" value="NAD(P)-bd_dom"/>
</dbReference>
<dbReference type="PANTHER" id="PTHR14097:SF7">
    <property type="entry name" value="OXIDOREDUCTASE HTATIP2"/>
    <property type="match status" value="1"/>
</dbReference>
<reference evidence="3" key="1">
    <citation type="journal article" date="2019" name="Int. J. Syst. Evol. Microbiol.">
        <title>The Global Catalogue of Microorganisms (GCM) 10K type strain sequencing project: providing services to taxonomists for standard genome sequencing and annotation.</title>
        <authorList>
            <consortium name="The Broad Institute Genomics Platform"/>
            <consortium name="The Broad Institute Genome Sequencing Center for Infectious Disease"/>
            <person name="Wu L."/>
            <person name="Ma J."/>
        </authorList>
    </citation>
    <scope>NUCLEOTIDE SEQUENCE [LARGE SCALE GENOMIC DNA]</scope>
    <source>
        <strain evidence="3">KCTC 42585</strain>
    </source>
</reference>
<proteinExistence type="predicted"/>
<keyword evidence="3" id="KW-1185">Reference proteome</keyword>
<dbReference type="Gene3D" id="3.40.50.720">
    <property type="entry name" value="NAD(P)-binding Rossmann-like Domain"/>
    <property type="match status" value="1"/>
</dbReference>
<gene>
    <name evidence="2" type="ORF">ACFSTG_05150</name>
</gene>
<dbReference type="Pfam" id="PF13460">
    <property type="entry name" value="NAD_binding_10"/>
    <property type="match status" value="1"/>
</dbReference>
<evidence type="ECO:0000259" key="1">
    <source>
        <dbReference type="Pfam" id="PF13460"/>
    </source>
</evidence>
<dbReference type="InterPro" id="IPR036291">
    <property type="entry name" value="NAD(P)-bd_dom_sf"/>
</dbReference>
<dbReference type="Proteomes" id="UP001597468">
    <property type="component" value="Unassembled WGS sequence"/>
</dbReference>
<dbReference type="EMBL" id="JBHULT010000006">
    <property type="protein sequence ID" value="MFD2517273.1"/>
    <property type="molecule type" value="Genomic_DNA"/>
</dbReference>
<organism evidence="2 3">
    <name type="scientific">Salinimicrobium flavum</name>
    <dbReference type="NCBI Taxonomy" id="1737065"/>
    <lineage>
        <taxon>Bacteria</taxon>
        <taxon>Pseudomonadati</taxon>
        <taxon>Bacteroidota</taxon>
        <taxon>Flavobacteriia</taxon>
        <taxon>Flavobacteriales</taxon>
        <taxon>Flavobacteriaceae</taxon>
        <taxon>Salinimicrobium</taxon>
    </lineage>
</organism>
<dbReference type="PANTHER" id="PTHR14097">
    <property type="entry name" value="OXIDOREDUCTASE HTATIP2"/>
    <property type="match status" value="1"/>
</dbReference>
<name>A0ABW5IUZ0_9FLAO</name>
<dbReference type="RefSeq" id="WP_380749138.1">
    <property type="nucleotide sequence ID" value="NZ_JBHULT010000006.1"/>
</dbReference>
<feature type="domain" description="NAD(P)-binding" evidence="1">
    <location>
        <begin position="8"/>
        <end position="135"/>
    </location>
</feature>
<sequence length="218" mass="25243">MKTAIILGATGLTGSILLDRLLRDVRYSRIKLFSRRSVGFQHPKLEEHLIDLFELEKYAEMFTGDEVFVCIGTTKKKTPNEEVYKKVDYGIPVTAARLAKKNDIEKFLVISALGADPESKFFYNRIKGEMEREVLEQDIPETYIFQPSLIGGHREEKRTFEALWKKVMKLGNHLLIGKFRKYRSIHPKTIAAAMIKVANKGYKKKRIESHKIKKIVRE</sequence>